<sequence>MYLFNHRPNRVSNLTSHLFIVIPKEHQSSFIMKECHPNIQRLINAGWLKNNKKNDYYIFLEKDGVVAKVAIATGKIVSEEKIVKEEKP</sequence>
<gene>
    <name evidence="1" type="ORF">COT98_03205</name>
</gene>
<dbReference type="Proteomes" id="UP000228900">
    <property type="component" value="Unassembled WGS sequence"/>
</dbReference>
<organism evidence="1 2">
    <name type="scientific">Candidatus Falkowbacteria bacterium CG10_big_fil_rev_8_21_14_0_10_39_9</name>
    <dbReference type="NCBI Taxonomy" id="1974566"/>
    <lineage>
        <taxon>Bacteria</taxon>
        <taxon>Candidatus Falkowiibacteriota</taxon>
    </lineage>
</organism>
<dbReference type="AlphaFoldDB" id="A0A2M6WP02"/>
<protein>
    <submittedName>
        <fullName evidence="1">Uncharacterized protein</fullName>
    </submittedName>
</protein>
<reference evidence="2" key="1">
    <citation type="submission" date="2017-09" db="EMBL/GenBank/DDBJ databases">
        <title>Depth-based differentiation of microbial function through sediment-hosted aquifers and enrichment of novel symbionts in the deep terrestrial subsurface.</title>
        <authorList>
            <person name="Probst A.J."/>
            <person name="Ladd B."/>
            <person name="Jarett J.K."/>
            <person name="Geller-Mcgrath D.E."/>
            <person name="Sieber C.M.K."/>
            <person name="Emerson J.B."/>
            <person name="Anantharaman K."/>
            <person name="Thomas B.C."/>
            <person name="Malmstrom R."/>
            <person name="Stieglmeier M."/>
            <person name="Klingl A."/>
            <person name="Woyke T."/>
            <person name="Ryan C.M."/>
            <person name="Banfield J.F."/>
        </authorList>
    </citation>
    <scope>NUCLEOTIDE SEQUENCE [LARGE SCALE GENOMIC DNA]</scope>
</reference>
<accession>A0A2M6WP02</accession>
<evidence type="ECO:0000313" key="1">
    <source>
        <dbReference type="EMBL" id="PIT94500.1"/>
    </source>
</evidence>
<proteinExistence type="predicted"/>
<evidence type="ECO:0000313" key="2">
    <source>
        <dbReference type="Proteomes" id="UP000228900"/>
    </source>
</evidence>
<comment type="caution">
    <text evidence="1">The sequence shown here is derived from an EMBL/GenBank/DDBJ whole genome shotgun (WGS) entry which is preliminary data.</text>
</comment>
<dbReference type="EMBL" id="PFAQ01000045">
    <property type="protein sequence ID" value="PIT94500.1"/>
    <property type="molecule type" value="Genomic_DNA"/>
</dbReference>
<name>A0A2M6WP02_9BACT</name>